<organism evidence="20 21">
    <name type="scientific">Peribacillus psychrosaccharolyticus</name>
    <name type="common">Bacillus psychrosaccharolyticus</name>
    <dbReference type="NCBI Taxonomy" id="1407"/>
    <lineage>
        <taxon>Bacteria</taxon>
        <taxon>Bacillati</taxon>
        <taxon>Bacillota</taxon>
        <taxon>Bacilli</taxon>
        <taxon>Bacillales</taxon>
        <taxon>Bacillaceae</taxon>
        <taxon>Peribacillus</taxon>
    </lineage>
</organism>
<evidence type="ECO:0000256" key="14">
    <source>
        <dbReference type="ARBA" id="ARBA00023264"/>
    </source>
</evidence>
<keyword evidence="5" id="KW-0808">Transferase</keyword>
<reference evidence="20 21" key="1">
    <citation type="submission" date="2021-01" db="EMBL/GenBank/DDBJ databases">
        <title>FDA dAtabase for Regulatory Grade micrObial Sequences (FDA-ARGOS): Supporting development and validation of Infectious Disease Dx tests.</title>
        <authorList>
            <person name="Nelson B."/>
            <person name="Plummer A."/>
            <person name="Tallon L."/>
            <person name="Sadzewicz L."/>
            <person name="Zhao X."/>
            <person name="Boylan J."/>
            <person name="Ott S."/>
            <person name="Bowen H."/>
            <person name="Vavikolanu K."/>
            <person name="Mehta A."/>
            <person name="Aluvathingal J."/>
            <person name="Nadendla S."/>
            <person name="Myers T."/>
            <person name="Yan Y."/>
            <person name="Sichtig H."/>
        </authorList>
    </citation>
    <scope>NUCLEOTIDE SEQUENCE [LARGE SCALE GENOMIC DNA]</scope>
    <source>
        <strain evidence="20 21">FDAARGOS_1161</strain>
    </source>
</reference>
<dbReference type="AlphaFoldDB" id="A0A974NLI5"/>
<keyword evidence="10 19" id="KW-1133">Transmembrane helix</keyword>
<keyword evidence="14" id="KW-1208">Phospholipid metabolism</keyword>
<keyword evidence="3" id="KW-1003">Cell membrane</keyword>
<dbReference type="Proteomes" id="UP000595254">
    <property type="component" value="Chromosome"/>
</dbReference>
<keyword evidence="11" id="KW-0443">Lipid metabolism</keyword>
<comment type="cofactor">
    <cofactor evidence="18">
        <name>Mg(2+)</name>
        <dbReference type="ChEBI" id="CHEBI:18420"/>
    </cofactor>
    <text evidence="18">Mn(2+), Zn(2+), Cd(2+) and Co(2+) support activity to lesser extents.</text>
</comment>
<proteinExistence type="inferred from homology"/>
<keyword evidence="8 20" id="KW-0418">Kinase</keyword>
<evidence type="ECO:0000256" key="1">
    <source>
        <dbReference type="ARBA" id="ARBA00004651"/>
    </source>
</evidence>
<accession>A0A974NLI5</accession>
<feature type="binding site" evidence="18">
    <location>
        <position position="78"/>
    </location>
    <ligand>
        <name>a divalent metal cation</name>
        <dbReference type="ChEBI" id="CHEBI:60240"/>
    </ligand>
</feature>
<dbReference type="PANTHER" id="PTHR34299:SF1">
    <property type="entry name" value="DIACYLGLYCEROL KINASE"/>
    <property type="match status" value="1"/>
</dbReference>
<evidence type="ECO:0000256" key="7">
    <source>
        <dbReference type="ARBA" id="ARBA00022741"/>
    </source>
</evidence>
<sequence>MGYPGRERRHPLYKSFVFAFQGIFESMKTERNLQIHFTVAVIVVFFGFFFKLSTVEWLFVLLAIAGILTLELLNTAVERVVDLATDQVHPLAKQAKDFAAGAVLIYAIFSVIIGLLIFVPKIIDYLDQSISL</sequence>
<dbReference type="EMBL" id="CP068053">
    <property type="protein sequence ID" value="QQS99916.1"/>
    <property type="molecule type" value="Genomic_DNA"/>
</dbReference>
<keyword evidence="21" id="KW-1185">Reference proteome</keyword>
<dbReference type="GO" id="GO:0008654">
    <property type="term" value="P:phospholipid biosynthetic process"/>
    <property type="evidence" value="ECO:0007669"/>
    <property type="project" value="UniProtKB-KW"/>
</dbReference>
<dbReference type="GO" id="GO:0005524">
    <property type="term" value="F:ATP binding"/>
    <property type="evidence" value="ECO:0007669"/>
    <property type="project" value="UniProtKB-KW"/>
</dbReference>
<evidence type="ECO:0000313" key="21">
    <source>
        <dbReference type="Proteomes" id="UP000595254"/>
    </source>
</evidence>
<evidence type="ECO:0000256" key="3">
    <source>
        <dbReference type="ARBA" id="ARBA00022475"/>
    </source>
</evidence>
<comment type="similarity">
    <text evidence="2">Belongs to the bacterial diacylglycerol kinase family.</text>
</comment>
<feature type="binding site" evidence="18">
    <location>
        <position position="30"/>
    </location>
    <ligand>
        <name>a divalent metal cation</name>
        <dbReference type="ChEBI" id="CHEBI:60240"/>
    </ligand>
</feature>
<dbReference type="InterPro" id="IPR033717">
    <property type="entry name" value="UDPK"/>
</dbReference>
<feature type="binding site" evidence="16">
    <location>
        <position position="71"/>
    </location>
    <ligand>
        <name>substrate</name>
    </ligand>
</feature>
<evidence type="ECO:0000256" key="8">
    <source>
        <dbReference type="ARBA" id="ARBA00022777"/>
    </source>
</evidence>
<evidence type="ECO:0000256" key="5">
    <source>
        <dbReference type="ARBA" id="ARBA00022679"/>
    </source>
</evidence>
<keyword evidence="9 17" id="KW-0067">ATP-binding</keyword>
<evidence type="ECO:0000256" key="18">
    <source>
        <dbReference type="PIRSR" id="PIRSR600829-4"/>
    </source>
</evidence>
<dbReference type="Pfam" id="PF01219">
    <property type="entry name" value="DAGK_prokar"/>
    <property type="match status" value="1"/>
</dbReference>
<keyword evidence="18" id="KW-0460">Magnesium</keyword>
<feature type="binding site" evidence="17">
    <location>
        <position position="78"/>
    </location>
    <ligand>
        <name>ATP</name>
        <dbReference type="ChEBI" id="CHEBI:30616"/>
    </ligand>
</feature>
<dbReference type="GO" id="GO:0046872">
    <property type="term" value="F:metal ion binding"/>
    <property type="evidence" value="ECO:0007669"/>
    <property type="project" value="UniProtKB-KW"/>
</dbReference>
<evidence type="ECO:0000256" key="2">
    <source>
        <dbReference type="ARBA" id="ARBA00005967"/>
    </source>
</evidence>
<comment type="subcellular location">
    <subcellularLocation>
        <location evidence="1">Cell membrane</location>
        <topology evidence="1">Multi-pass membrane protein</topology>
    </subcellularLocation>
</comment>
<dbReference type="Gene3D" id="1.10.287.3610">
    <property type="match status" value="1"/>
</dbReference>
<dbReference type="RefSeq" id="WP_040376658.1">
    <property type="nucleotide sequence ID" value="NZ_CP068053.1"/>
</dbReference>
<keyword evidence="12 19" id="KW-0472">Membrane</keyword>
<evidence type="ECO:0000256" key="9">
    <source>
        <dbReference type="ARBA" id="ARBA00022840"/>
    </source>
</evidence>
<feature type="binding site" evidence="17">
    <location>
        <begin position="96"/>
        <end position="97"/>
    </location>
    <ligand>
        <name>ATP</name>
        <dbReference type="ChEBI" id="CHEBI:30616"/>
    </ligand>
</feature>
<evidence type="ECO:0000256" key="16">
    <source>
        <dbReference type="PIRSR" id="PIRSR600829-2"/>
    </source>
</evidence>
<keyword evidence="13" id="KW-0594">Phospholipid biosynthesis</keyword>
<feature type="transmembrane region" description="Helical" evidence="19">
    <location>
        <begin position="98"/>
        <end position="119"/>
    </location>
</feature>
<feature type="binding site" evidence="17">
    <location>
        <position position="30"/>
    </location>
    <ligand>
        <name>ATP</name>
        <dbReference type="ChEBI" id="CHEBI:30616"/>
    </ligand>
</feature>
<keyword evidence="6 19" id="KW-0812">Transmembrane</keyword>
<dbReference type="InterPro" id="IPR000829">
    <property type="entry name" value="DAGK"/>
</dbReference>
<name>A0A974NLI5_PERPY</name>
<evidence type="ECO:0000313" key="20">
    <source>
        <dbReference type="EMBL" id="QQS99916.1"/>
    </source>
</evidence>
<dbReference type="GO" id="GO:0005886">
    <property type="term" value="C:plasma membrane"/>
    <property type="evidence" value="ECO:0007669"/>
    <property type="project" value="UniProtKB-SubCell"/>
</dbReference>
<evidence type="ECO:0000256" key="15">
    <source>
        <dbReference type="PIRSR" id="PIRSR600829-1"/>
    </source>
</evidence>
<evidence type="ECO:0000256" key="4">
    <source>
        <dbReference type="ARBA" id="ARBA00022516"/>
    </source>
</evidence>
<dbReference type="PANTHER" id="PTHR34299">
    <property type="entry name" value="DIACYLGLYCEROL KINASE"/>
    <property type="match status" value="1"/>
</dbReference>
<protein>
    <submittedName>
        <fullName evidence="20">Diacylglycerol kinase family protein</fullName>
    </submittedName>
</protein>
<evidence type="ECO:0000256" key="17">
    <source>
        <dbReference type="PIRSR" id="PIRSR600829-3"/>
    </source>
</evidence>
<dbReference type="PROSITE" id="PS01069">
    <property type="entry name" value="DAGK_PROKAR"/>
    <property type="match status" value="1"/>
</dbReference>
<dbReference type="CDD" id="cd14265">
    <property type="entry name" value="UDPK_IM_like"/>
    <property type="match status" value="1"/>
</dbReference>
<feature type="transmembrane region" description="Helical" evidence="19">
    <location>
        <begin position="33"/>
        <end position="51"/>
    </location>
</feature>
<feature type="transmembrane region" description="Helical" evidence="19">
    <location>
        <begin position="57"/>
        <end position="77"/>
    </location>
</feature>
<evidence type="ECO:0000256" key="19">
    <source>
        <dbReference type="SAM" id="Phobius"/>
    </source>
</evidence>
<gene>
    <name evidence="20" type="ORF">I6J18_20400</name>
</gene>
<keyword evidence="4" id="KW-0444">Lipid biosynthesis</keyword>
<evidence type="ECO:0000256" key="6">
    <source>
        <dbReference type="ARBA" id="ARBA00022692"/>
    </source>
</evidence>
<evidence type="ECO:0000256" key="10">
    <source>
        <dbReference type="ARBA" id="ARBA00022989"/>
    </source>
</evidence>
<dbReference type="GO" id="GO:0016301">
    <property type="term" value="F:kinase activity"/>
    <property type="evidence" value="ECO:0007669"/>
    <property type="project" value="UniProtKB-KW"/>
</dbReference>
<evidence type="ECO:0000256" key="13">
    <source>
        <dbReference type="ARBA" id="ARBA00023209"/>
    </source>
</evidence>
<keyword evidence="18" id="KW-0479">Metal-binding</keyword>
<evidence type="ECO:0000256" key="12">
    <source>
        <dbReference type="ARBA" id="ARBA00023136"/>
    </source>
</evidence>
<evidence type="ECO:0000256" key="11">
    <source>
        <dbReference type="ARBA" id="ARBA00023098"/>
    </source>
</evidence>
<dbReference type="KEGG" id="ppsr:I6J18_20400"/>
<keyword evidence="7 17" id="KW-0547">Nucleotide-binding</keyword>
<feature type="active site" description="Proton acceptor" evidence="15">
    <location>
        <position position="71"/>
    </location>
</feature>
<dbReference type="InterPro" id="IPR036945">
    <property type="entry name" value="DAGK_sf"/>
</dbReference>